<sequence>MSHKVYIVVVAPPSTVSAVPTEHKTCRSSIKSKSDQNLQTSKSSEKAFDAASKPPSPPPSTHSKFVFPADVMPPHIPPLLNDYMDLVSNDEGDYRDGPSTALVDLGVTAFMCASWVTYARDEKNGFWKFVDDKEKVPGTAEEGAMDFLRLTGAPSDVWFAFRTGQMKACMEREILEVVNSFGAVNYTHHSDTIFYFRKWGLDEGEAVEPVLISDGVYAYLHDDNKEIEALAVRITQIIMDKYSVQQRIMVKEILSRVAMPFYAVPVSEWGNLEVN</sequence>
<accession>A0A9W7BUJ4</accession>
<proteinExistence type="predicted"/>
<reference evidence="3" key="1">
    <citation type="journal article" date="2023" name="Commun. Biol.">
        <title>Genome analysis of Parmales, the sister group of diatoms, reveals the evolutionary specialization of diatoms from phago-mixotrophs to photoautotrophs.</title>
        <authorList>
            <person name="Ban H."/>
            <person name="Sato S."/>
            <person name="Yoshikawa S."/>
            <person name="Yamada K."/>
            <person name="Nakamura Y."/>
            <person name="Ichinomiya M."/>
            <person name="Sato N."/>
            <person name="Blanc-Mathieu R."/>
            <person name="Endo H."/>
            <person name="Kuwata A."/>
            <person name="Ogata H."/>
        </authorList>
    </citation>
    <scope>NUCLEOTIDE SEQUENCE [LARGE SCALE GENOMIC DNA]</scope>
    <source>
        <strain evidence="3">NIES 3699</strain>
    </source>
</reference>
<name>A0A9W7BUJ4_9STRA</name>
<gene>
    <name evidence="2" type="ORF">TrVE_jg14166</name>
</gene>
<comment type="caution">
    <text evidence="2">The sequence shown here is derived from an EMBL/GenBank/DDBJ whole genome shotgun (WGS) entry which is preliminary data.</text>
</comment>
<evidence type="ECO:0000313" key="3">
    <source>
        <dbReference type="Proteomes" id="UP001165160"/>
    </source>
</evidence>
<organism evidence="2 3">
    <name type="scientific">Triparma verrucosa</name>
    <dbReference type="NCBI Taxonomy" id="1606542"/>
    <lineage>
        <taxon>Eukaryota</taxon>
        <taxon>Sar</taxon>
        <taxon>Stramenopiles</taxon>
        <taxon>Ochrophyta</taxon>
        <taxon>Bolidophyceae</taxon>
        <taxon>Parmales</taxon>
        <taxon>Triparmaceae</taxon>
        <taxon>Triparma</taxon>
    </lineage>
</organism>
<keyword evidence="3" id="KW-1185">Reference proteome</keyword>
<protein>
    <submittedName>
        <fullName evidence="2">Uncharacterized protein</fullName>
    </submittedName>
</protein>
<dbReference type="AlphaFoldDB" id="A0A9W7BUJ4"/>
<feature type="compositionally biased region" description="Polar residues" evidence="1">
    <location>
        <begin position="27"/>
        <end position="42"/>
    </location>
</feature>
<dbReference type="Proteomes" id="UP001165160">
    <property type="component" value="Unassembled WGS sequence"/>
</dbReference>
<feature type="region of interest" description="Disordered" evidence="1">
    <location>
        <begin position="27"/>
        <end position="65"/>
    </location>
</feature>
<evidence type="ECO:0000256" key="1">
    <source>
        <dbReference type="SAM" id="MobiDB-lite"/>
    </source>
</evidence>
<dbReference type="EMBL" id="BRXX01000190">
    <property type="protein sequence ID" value="GMH96852.1"/>
    <property type="molecule type" value="Genomic_DNA"/>
</dbReference>
<evidence type="ECO:0000313" key="2">
    <source>
        <dbReference type="EMBL" id="GMH96852.1"/>
    </source>
</evidence>